<dbReference type="InterPro" id="IPR004360">
    <property type="entry name" value="Glyas_Fos-R_dOase_dom"/>
</dbReference>
<evidence type="ECO:0000256" key="8">
    <source>
        <dbReference type="RuleBase" id="RU000683"/>
    </source>
</evidence>
<dbReference type="CDD" id="cd07252">
    <property type="entry name" value="BphC1-RGP6_N_like"/>
    <property type="match status" value="1"/>
</dbReference>
<keyword evidence="6 8" id="KW-0560">Oxidoreductase</keyword>
<accession>A0ABN3R869</accession>
<comment type="cofactor">
    <cofactor evidence="1 8">
        <name>Fe(2+)</name>
        <dbReference type="ChEBI" id="CHEBI:29033"/>
    </cofactor>
</comment>
<dbReference type="Gene3D" id="3.10.180.10">
    <property type="entry name" value="2,3-Dihydroxybiphenyl 1,2-Dioxygenase, domain 1"/>
    <property type="match status" value="2"/>
</dbReference>
<dbReference type="EMBL" id="BAAASJ010000063">
    <property type="protein sequence ID" value="GAA2646259.1"/>
    <property type="molecule type" value="Genomic_DNA"/>
</dbReference>
<evidence type="ECO:0000256" key="3">
    <source>
        <dbReference type="ARBA" id="ARBA00022723"/>
    </source>
</evidence>
<dbReference type="PROSITE" id="PS00082">
    <property type="entry name" value="EXTRADIOL_DIOXYGENAS"/>
    <property type="match status" value="1"/>
</dbReference>
<evidence type="ECO:0000256" key="1">
    <source>
        <dbReference type="ARBA" id="ARBA00001954"/>
    </source>
</evidence>
<dbReference type="InterPro" id="IPR037523">
    <property type="entry name" value="VOC_core"/>
</dbReference>
<keyword evidence="3" id="KW-0479">Metal-binding</keyword>
<dbReference type="InterPro" id="IPR000486">
    <property type="entry name" value="Xdiol_ring_cleave_dOase_1/2"/>
</dbReference>
<comment type="similarity">
    <text evidence="2 8">Belongs to the extradiol ring-cleavage dioxygenase family.</text>
</comment>
<dbReference type="InterPro" id="IPR029068">
    <property type="entry name" value="Glyas_Bleomycin-R_OHBP_Dase"/>
</dbReference>
<dbReference type="Pfam" id="PF00903">
    <property type="entry name" value="Glyoxalase"/>
    <property type="match status" value="1"/>
</dbReference>
<keyword evidence="5 8" id="KW-0223">Dioxygenase</keyword>
<dbReference type="Proteomes" id="UP001500151">
    <property type="component" value="Unassembled WGS sequence"/>
</dbReference>
<protein>
    <submittedName>
        <fullName evidence="10">VOC family protein</fullName>
    </submittedName>
</protein>
<sequence length="302" mass="32908">MSTVNSLGYVVVRGPLEPWKQFGTEVLGLQLGRSSDPDTLLFRNDERAWRLAVEAGEPAGPDSLEALGLEVRSREDLQRLADELRAKGVEVREDPELARRRQVQQLVSFRDAAGYCIEAYWGATVDAAAFVSPRGVSFVAGETPYGDMGIGHTFLFTGNAEKSAAFWIDNLGFRLSDTIALGPEPAIFLHCNPRHHSAAFASIPGAPPSGLGHLMLEVSTLEAVGRAADIAAEHDVRVSMTLGEHTNDRMTSVYLTTPSGFDIEYGWNGRVIDDEEWTVSHYGAISLWGHRFLTPPSAPVTS</sequence>
<keyword evidence="11" id="KW-1185">Reference proteome</keyword>
<keyword evidence="7 8" id="KW-0408">Iron</keyword>
<reference evidence="10 11" key="1">
    <citation type="journal article" date="2019" name="Int. J. Syst. Evol. Microbiol.">
        <title>The Global Catalogue of Microorganisms (GCM) 10K type strain sequencing project: providing services to taxonomists for standard genome sequencing and annotation.</title>
        <authorList>
            <consortium name="The Broad Institute Genomics Platform"/>
            <consortium name="The Broad Institute Genome Sequencing Center for Infectious Disease"/>
            <person name="Wu L."/>
            <person name="Ma J."/>
        </authorList>
    </citation>
    <scope>NUCLEOTIDE SEQUENCE [LARGE SCALE GENOMIC DNA]</scope>
    <source>
        <strain evidence="10 11">JCM 4524</strain>
    </source>
</reference>
<proteinExistence type="inferred from homology"/>
<evidence type="ECO:0000259" key="9">
    <source>
        <dbReference type="PROSITE" id="PS51819"/>
    </source>
</evidence>
<gene>
    <name evidence="10" type="ORF">GCM10010307_51790</name>
</gene>
<evidence type="ECO:0000256" key="5">
    <source>
        <dbReference type="ARBA" id="ARBA00022964"/>
    </source>
</evidence>
<dbReference type="RefSeq" id="WP_344393290.1">
    <property type="nucleotide sequence ID" value="NZ_BAAASJ010000063.1"/>
</dbReference>
<comment type="caution">
    <text evidence="10">The sequence shown here is derived from an EMBL/GenBank/DDBJ whole genome shotgun (WGS) entry which is preliminary data.</text>
</comment>
<feature type="domain" description="VOC" evidence="9">
    <location>
        <begin position="3"/>
        <end position="122"/>
    </location>
</feature>
<evidence type="ECO:0000313" key="10">
    <source>
        <dbReference type="EMBL" id="GAA2646259.1"/>
    </source>
</evidence>
<evidence type="ECO:0000256" key="2">
    <source>
        <dbReference type="ARBA" id="ARBA00008784"/>
    </source>
</evidence>
<evidence type="ECO:0000256" key="7">
    <source>
        <dbReference type="ARBA" id="ARBA00023004"/>
    </source>
</evidence>
<evidence type="ECO:0000256" key="4">
    <source>
        <dbReference type="ARBA" id="ARBA00022797"/>
    </source>
</evidence>
<dbReference type="PROSITE" id="PS51819">
    <property type="entry name" value="VOC"/>
    <property type="match status" value="2"/>
</dbReference>
<evidence type="ECO:0000256" key="6">
    <source>
        <dbReference type="ARBA" id="ARBA00023002"/>
    </source>
</evidence>
<keyword evidence="4 8" id="KW-0058">Aromatic hydrocarbons catabolism</keyword>
<organism evidence="10 11">
    <name type="scientific">Streptomyces vastus</name>
    <dbReference type="NCBI Taxonomy" id="285451"/>
    <lineage>
        <taxon>Bacteria</taxon>
        <taxon>Bacillati</taxon>
        <taxon>Actinomycetota</taxon>
        <taxon>Actinomycetes</taxon>
        <taxon>Kitasatosporales</taxon>
        <taxon>Streptomycetaceae</taxon>
        <taxon>Streptomyces</taxon>
    </lineage>
</organism>
<feature type="domain" description="VOC" evidence="9">
    <location>
        <begin position="149"/>
        <end position="268"/>
    </location>
</feature>
<evidence type="ECO:0000313" key="11">
    <source>
        <dbReference type="Proteomes" id="UP001500151"/>
    </source>
</evidence>
<dbReference type="SUPFAM" id="SSF54593">
    <property type="entry name" value="Glyoxalase/Bleomycin resistance protein/Dihydroxybiphenyl dioxygenase"/>
    <property type="match status" value="2"/>
</dbReference>
<name>A0ABN3R869_9ACTN</name>
<dbReference type="Pfam" id="PF22632">
    <property type="entry name" value="BphC_D1"/>
    <property type="match status" value="1"/>
</dbReference>
<dbReference type="CDD" id="cd07237">
    <property type="entry name" value="BphC1-RGP6_C_like"/>
    <property type="match status" value="1"/>
</dbReference>